<evidence type="ECO:0000256" key="3">
    <source>
        <dbReference type="ARBA" id="ARBA00022833"/>
    </source>
</evidence>
<dbReference type="STRING" id="913325.N799_10760"/>
<dbReference type="EC" id="4.2.1.1" evidence="7"/>
<accession>A0A0A0F3B0</accession>
<feature type="binding site" evidence="6">
    <location>
        <position position="98"/>
    </location>
    <ligand>
        <name>Zn(2+)</name>
        <dbReference type="ChEBI" id="CHEBI:29105"/>
    </ligand>
</feature>
<reference evidence="8 9" key="1">
    <citation type="journal article" date="2015" name="Stand. Genomic Sci.">
        <title>Genomic information of the arsenic-resistant bacterium Lysobacter arseniciresistens type strain ZS79(T) and comparison of Lysobacter draft genomes.</title>
        <authorList>
            <person name="Liu L."/>
            <person name="Zhang S."/>
            <person name="Luo M."/>
            <person name="Wang G."/>
        </authorList>
    </citation>
    <scope>NUCLEOTIDE SEQUENCE [LARGE SCALE GENOMIC DNA]</scope>
    <source>
        <strain evidence="8 9">ZS79</strain>
    </source>
</reference>
<keyword evidence="3 6" id="KW-0862">Zinc</keyword>
<evidence type="ECO:0000256" key="7">
    <source>
        <dbReference type="RuleBase" id="RU003956"/>
    </source>
</evidence>
<comment type="caution">
    <text evidence="8">The sequence shown here is derived from an EMBL/GenBank/DDBJ whole genome shotgun (WGS) entry which is preliminary data.</text>
</comment>
<name>A0A0A0F3B0_9GAMM</name>
<dbReference type="FunFam" id="3.40.1050.10:FF:000001">
    <property type="entry name" value="Carbonic anhydrase"/>
    <property type="match status" value="1"/>
</dbReference>
<comment type="cofactor">
    <cofactor evidence="6">
        <name>Zn(2+)</name>
        <dbReference type="ChEBI" id="CHEBI:29105"/>
    </cofactor>
    <text evidence="6">Binds 1 zinc ion per subunit.</text>
</comment>
<feature type="binding site" evidence="6">
    <location>
        <position position="42"/>
    </location>
    <ligand>
        <name>Zn(2+)</name>
        <dbReference type="ChEBI" id="CHEBI:29105"/>
    </ligand>
</feature>
<dbReference type="RefSeq" id="WP_036208182.1">
    <property type="nucleotide sequence ID" value="NZ_AVPT01000004.1"/>
</dbReference>
<dbReference type="SMART" id="SM00947">
    <property type="entry name" value="Pro_CA"/>
    <property type="match status" value="1"/>
</dbReference>
<dbReference type="AlphaFoldDB" id="A0A0A0F3B0"/>
<evidence type="ECO:0000256" key="5">
    <source>
        <dbReference type="ARBA" id="ARBA00048348"/>
    </source>
</evidence>
<dbReference type="GO" id="GO:0015976">
    <property type="term" value="P:carbon utilization"/>
    <property type="evidence" value="ECO:0007669"/>
    <property type="project" value="InterPro"/>
</dbReference>
<dbReference type="PROSITE" id="PS00705">
    <property type="entry name" value="PROK_CO2_ANHYDRASE_2"/>
    <property type="match status" value="1"/>
</dbReference>
<dbReference type="eggNOG" id="COG0288">
    <property type="taxonomic scope" value="Bacteria"/>
</dbReference>
<dbReference type="EMBL" id="AVPT01000004">
    <property type="protein sequence ID" value="KGM57299.1"/>
    <property type="molecule type" value="Genomic_DNA"/>
</dbReference>
<organism evidence="8 9">
    <name type="scientific">Lysobacter arseniciresistens ZS79</name>
    <dbReference type="NCBI Taxonomy" id="913325"/>
    <lineage>
        <taxon>Bacteria</taxon>
        <taxon>Pseudomonadati</taxon>
        <taxon>Pseudomonadota</taxon>
        <taxon>Gammaproteobacteria</taxon>
        <taxon>Lysobacterales</taxon>
        <taxon>Lysobacteraceae</taxon>
        <taxon>Novilysobacter</taxon>
    </lineage>
</organism>
<sequence length="220" mass="24816">MPSLSELLRQNHAWAERVSAEDPGFFERLSRQQAPEYLWIGCSDSRVPANQIIDVAPGEVFVHRNIANVVVHTDLNCLSVIQFAVDVLKVKHILVVGHYGCGGVHAALHGRRLGLSDNWVRHVADVGEKHRDTLGSFDDDELRHDRLCELNVLEQVTNLCHTTIVRDAWTRGQQLAVHGWVYTLRDGKVHDLGIDVDASERLPGKYADALARIRIDREDR</sequence>
<feature type="binding site" evidence="6">
    <location>
        <position position="44"/>
    </location>
    <ligand>
        <name>Zn(2+)</name>
        <dbReference type="ChEBI" id="CHEBI:29105"/>
    </ligand>
</feature>
<dbReference type="GO" id="GO:0008270">
    <property type="term" value="F:zinc ion binding"/>
    <property type="evidence" value="ECO:0007669"/>
    <property type="project" value="UniProtKB-UniRule"/>
</dbReference>
<protein>
    <recommendedName>
        <fullName evidence="7">Carbonic anhydrase</fullName>
        <ecNumber evidence="7">4.2.1.1</ecNumber>
    </recommendedName>
    <alternativeName>
        <fullName evidence="7">Carbonate dehydratase</fullName>
    </alternativeName>
</protein>
<gene>
    <name evidence="8" type="ORF">N799_10760</name>
</gene>
<evidence type="ECO:0000256" key="1">
    <source>
        <dbReference type="ARBA" id="ARBA00006217"/>
    </source>
</evidence>
<dbReference type="SUPFAM" id="SSF53056">
    <property type="entry name" value="beta-carbonic anhydrase, cab"/>
    <property type="match status" value="1"/>
</dbReference>
<comment type="function">
    <text evidence="7">Reversible hydration of carbon dioxide.</text>
</comment>
<evidence type="ECO:0000313" key="8">
    <source>
        <dbReference type="EMBL" id="KGM57299.1"/>
    </source>
</evidence>
<proteinExistence type="inferred from homology"/>
<dbReference type="GO" id="GO:0004089">
    <property type="term" value="F:carbonate dehydratase activity"/>
    <property type="evidence" value="ECO:0007669"/>
    <property type="project" value="UniProtKB-UniRule"/>
</dbReference>
<dbReference type="InterPro" id="IPR001765">
    <property type="entry name" value="Carbonic_anhydrase"/>
</dbReference>
<comment type="similarity">
    <text evidence="1 7">Belongs to the beta-class carbonic anhydrase family.</text>
</comment>
<keyword evidence="9" id="KW-1185">Reference proteome</keyword>
<keyword evidence="4 7" id="KW-0456">Lyase</keyword>
<keyword evidence="2 6" id="KW-0479">Metal-binding</keyword>
<dbReference type="Proteomes" id="UP000029989">
    <property type="component" value="Unassembled WGS sequence"/>
</dbReference>
<dbReference type="PROSITE" id="PS00704">
    <property type="entry name" value="PROK_CO2_ANHYDRASE_1"/>
    <property type="match status" value="1"/>
</dbReference>
<evidence type="ECO:0000256" key="2">
    <source>
        <dbReference type="ARBA" id="ARBA00022723"/>
    </source>
</evidence>
<evidence type="ECO:0000256" key="6">
    <source>
        <dbReference type="PIRSR" id="PIRSR601765-1"/>
    </source>
</evidence>
<dbReference type="InterPro" id="IPR036874">
    <property type="entry name" value="Carbonic_anhydrase_sf"/>
</dbReference>
<dbReference type="OrthoDB" id="9797527at2"/>
<evidence type="ECO:0000313" key="9">
    <source>
        <dbReference type="Proteomes" id="UP000029989"/>
    </source>
</evidence>
<feature type="binding site" evidence="6">
    <location>
        <position position="101"/>
    </location>
    <ligand>
        <name>Zn(2+)</name>
        <dbReference type="ChEBI" id="CHEBI:29105"/>
    </ligand>
</feature>
<dbReference type="PANTHER" id="PTHR11002:SF76">
    <property type="entry name" value="CARBONIC ANHYDRASE"/>
    <property type="match status" value="1"/>
</dbReference>
<dbReference type="Gene3D" id="3.40.1050.10">
    <property type="entry name" value="Carbonic anhydrase"/>
    <property type="match status" value="1"/>
</dbReference>
<dbReference type="PANTHER" id="PTHR11002">
    <property type="entry name" value="CARBONIC ANHYDRASE"/>
    <property type="match status" value="1"/>
</dbReference>
<dbReference type="CDD" id="cd00883">
    <property type="entry name" value="beta_CA_cladeA"/>
    <property type="match status" value="1"/>
</dbReference>
<evidence type="ECO:0000256" key="4">
    <source>
        <dbReference type="ARBA" id="ARBA00023239"/>
    </source>
</evidence>
<comment type="catalytic activity">
    <reaction evidence="5 7">
        <text>hydrogencarbonate + H(+) = CO2 + H2O</text>
        <dbReference type="Rhea" id="RHEA:10748"/>
        <dbReference type="ChEBI" id="CHEBI:15377"/>
        <dbReference type="ChEBI" id="CHEBI:15378"/>
        <dbReference type="ChEBI" id="CHEBI:16526"/>
        <dbReference type="ChEBI" id="CHEBI:17544"/>
        <dbReference type="EC" id="4.2.1.1"/>
    </reaction>
</comment>
<dbReference type="InterPro" id="IPR015892">
    <property type="entry name" value="Carbonic_anhydrase_CS"/>
</dbReference>
<dbReference type="Pfam" id="PF00484">
    <property type="entry name" value="Pro_CA"/>
    <property type="match status" value="1"/>
</dbReference>
<dbReference type="NCBIfam" id="NF007756">
    <property type="entry name" value="PRK10437.1"/>
    <property type="match status" value="1"/>
</dbReference>